<dbReference type="RefSeq" id="WP_189951998.1">
    <property type="nucleotide sequence ID" value="NZ_BMVG01000005.1"/>
</dbReference>
<name>A0A918YFY9_9ACTN</name>
<dbReference type="AlphaFoldDB" id="A0A918YFY9"/>
<dbReference type="EMBL" id="BMVG01000005">
    <property type="protein sequence ID" value="GHE02789.1"/>
    <property type="molecule type" value="Genomic_DNA"/>
</dbReference>
<organism evidence="1 2">
    <name type="scientific">Streptomyces alanosinicus</name>
    <dbReference type="NCBI Taxonomy" id="68171"/>
    <lineage>
        <taxon>Bacteria</taxon>
        <taxon>Bacillati</taxon>
        <taxon>Actinomycetota</taxon>
        <taxon>Actinomycetes</taxon>
        <taxon>Kitasatosporales</taxon>
        <taxon>Streptomycetaceae</taxon>
        <taxon>Streptomyces</taxon>
    </lineage>
</organism>
<accession>A0A918YFY9</accession>
<proteinExistence type="predicted"/>
<reference evidence="1" key="1">
    <citation type="journal article" date="2014" name="Int. J. Syst. Evol. Microbiol.">
        <title>Complete genome sequence of Corynebacterium casei LMG S-19264T (=DSM 44701T), isolated from a smear-ripened cheese.</title>
        <authorList>
            <consortium name="US DOE Joint Genome Institute (JGI-PGF)"/>
            <person name="Walter F."/>
            <person name="Albersmeier A."/>
            <person name="Kalinowski J."/>
            <person name="Ruckert C."/>
        </authorList>
    </citation>
    <scope>NUCLEOTIDE SEQUENCE</scope>
    <source>
        <strain evidence="1">JCM 4714</strain>
    </source>
</reference>
<evidence type="ECO:0000313" key="1">
    <source>
        <dbReference type="EMBL" id="GHE02789.1"/>
    </source>
</evidence>
<sequence length="160" mass="17709">MSAFSGRPEPRDVPVGAYPRWDEALAAVNRDLAVSAPEQRPLRLIVYPETGDEYVYVALSNGEAHGSSLTEAETAAETLMAVVEAAQDTVTERLWRAWPLCTVHDLGMHPRDIDGRPSWWCAGGARKGDPAHVRATIGELDTVDRARPVTRKRPKARRLR</sequence>
<comment type="caution">
    <text evidence="1">The sequence shown here is derived from an EMBL/GenBank/DDBJ whole genome shotgun (WGS) entry which is preliminary data.</text>
</comment>
<evidence type="ECO:0000313" key="2">
    <source>
        <dbReference type="Proteomes" id="UP000655443"/>
    </source>
</evidence>
<gene>
    <name evidence="1" type="ORF">GCM10010339_27350</name>
</gene>
<protein>
    <submittedName>
        <fullName evidence="1">Uncharacterized protein</fullName>
    </submittedName>
</protein>
<reference evidence="1" key="2">
    <citation type="submission" date="2020-09" db="EMBL/GenBank/DDBJ databases">
        <authorList>
            <person name="Sun Q."/>
            <person name="Ohkuma M."/>
        </authorList>
    </citation>
    <scope>NUCLEOTIDE SEQUENCE</scope>
    <source>
        <strain evidence="1">JCM 4714</strain>
    </source>
</reference>
<keyword evidence="2" id="KW-1185">Reference proteome</keyword>
<dbReference type="Proteomes" id="UP000655443">
    <property type="component" value="Unassembled WGS sequence"/>
</dbReference>